<dbReference type="PROSITE" id="PS00675">
    <property type="entry name" value="SIGMA54_INTERACT_1"/>
    <property type="match status" value="1"/>
</dbReference>
<dbReference type="InterPro" id="IPR003593">
    <property type="entry name" value="AAA+_ATPase"/>
</dbReference>
<dbReference type="Gene3D" id="3.40.50.300">
    <property type="entry name" value="P-loop containing nucleotide triphosphate hydrolases"/>
    <property type="match status" value="1"/>
</dbReference>
<evidence type="ECO:0000256" key="3">
    <source>
        <dbReference type="ARBA" id="ARBA00022553"/>
    </source>
</evidence>
<evidence type="ECO:0000256" key="4">
    <source>
        <dbReference type="ARBA" id="ARBA00022741"/>
    </source>
</evidence>
<dbReference type="Gene3D" id="1.10.8.60">
    <property type="match status" value="1"/>
</dbReference>
<feature type="non-terminal residue" evidence="12">
    <location>
        <position position="420"/>
    </location>
</feature>
<dbReference type="GO" id="GO:0000160">
    <property type="term" value="P:phosphorelay signal transduction system"/>
    <property type="evidence" value="ECO:0007669"/>
    <property type="project" value="InterPro"/>
</dbReference>
<evidence type="ECO:0000256" key="6">
    <source>
        <dbReference type="ARBA" id="ARBA00023015"/>
    </source>
</evidence>
<dbReference type="Pfam" id="PF00158">
    <property type="entry name" value="Sigma54_activat"/>
    <property type="match status" value="1"/>
</dbReference>
<evidence type="ECO:0000256" key="5">
    <source>
        <dbReference type="ARBA" id="ARBA00022840"/>
    </source>
</evidence>
<evidence type="ECO:0000256" key="9">
    <source>
        <dbReference type="ARBA" id="ARBA00023163"/>
    </source>
</evidence>
<evidence type="ECO:0000256" key="7">
    <source>
        <dbReference type="ARBA" id="ARBA00023125"/>
    </source>
</evidence>
<evidence type="ECO:0000259" key="10">
    <source>
        <dbReference type="PROSITE" id="PS50045"/>
    </source>
</evidence>
<dbReference type="Gene3D" id="3.40.50.2300">
    <property type="match status" value="1"/>
</dbReference>
<proteinExistence type="predicted"/>
<dbReference type="SMART" id="SM00448">
    <property type="entry name" value="REC"/>
    <property type="match status" value="1"/>
</dbReference>
<dbReference type="InterPro" id="IPR011006">
    <property type="entry name" value="CheY-like_superfamily"/>
</dbReference>
<comment type="caution">
    <text evidence="12">The sequence shown here is derived from an EMBL/GenBank/DDBJ whole genome shotgun (WGS) entry which is preliminary data.</text>
</comment>
<keyword evidence="6" id="KW-0805">Transcription regulation</keyword>
<dbReference type="InterPro" id="IPR025944">
    <property type="entry name" value="Sigma_54_int_dom_CS"/>
</dbReference>
<gene>
    <name evidence="12" type="ORF">S01H4_17903</name>
</gene>
<organism evidence="12">
    <name type="scientific">marine sediment metagenome</name>
    <dbReference type="NCBI Taxonomy" id="412755"/>
    <lineage>
        <taxon>unclassified sequences</taxon>
        <taxon>metagenomes</taxon>
        <taxon>ecological metagenomes</taxon>
    </lineage>
</organism>
<evidence type="ECO:0000256" key="2">
    <source>
        <dbReference type="ARBA" id="ARBA00022490"/>
    </source>
</evidence>
<dbReference type="PANTHER" id="PTHR32071">
    <property type="entry name" value="TRANSCRIPTIONAL REGULATORY PROTEIN"/>
    <property type="match status" value="1"/>
</dbReference>
<dbReference type="GO" id="GO:0006355">
    <property type="term" value="P:regulation of DNA-templated transcription"/>
    <property type="evidence" value="ECO:0007669"/>
    <property type="project" value="InterPro"/>
</dbReference>
<evidence type="ECO:0000256" key="1">
    <source>
        <dbReference type="ARBA" id="ARBA00004496"/>
    </source>
</evidence>
<name>X0Z8V6_9ZZZZ</name>
<dbReference type="InterPro" id="IPR001789">
    <property type="entry name" value="Sig_transdc_resp-reg_receiver"/>
</dbReference>
<keyword evidence="5" id="KW-0067">ATP-binding</keyword>
<dbReference type="InterPro" id="IPR025662">
    <property type="entry name" value="Sigma_54_int_dom_ATP-bd_1"/>
</dbReference>
<evidence type="ECO:0008006" key="13">
    <source>
        <dbReference type="Google" id="ProtNLM"/>
    </source>
</evidence>
<keyword evidence="7" id="KW-0238">DNA-binding</keyword>
<dbReference type="GO" id="GO:0005524">
    <property type="term" value="F:ATP binding"/>
    <property type="evidence" value="ECO:0007669"/>
    <property type="project" value="UniProtKB-KW"/>
</dbReference>
<dbReference type="SMART" id="SM00382">
    <property type="entry name" value="AAA"/>
    <property type="match status" value="1"/>
</dbReference>
<feature type="domain" description="Response regulatory" evidence="11">
    <location>
        <begin position="6"/>
        <end position="120"/>
    </location>
</feature>
<dbReference type="FunFam" id="3.40.50.300:FF:000006">
    <property type="entry name" value="DNA-binding transcriptional regulator NtrC"/>
    <property type="match status" value="1"/>
</dbReference>
<comment type="subcellular location">
    <subcellularLocation>
        <location evidence="1">Cytoplasm</location>
    </subcellularLocation>
</comment>
<dbReference type="GO" id="GO:0005737">
    <property type="term" value="C:cytoplasm"/>
    <property type="evidence" value="ECO:0007669"/>
    <property type="project" value="UniProtKB-SubCell"/>
</dbReference>
<protein>
    <recommendedName>
        <fullName evidence="13">Response regulatory domain-containing protein</fullName>
    </recommendedName>
</protein>
<keyword evidence="8" id="KW-0010">Activator</keyword>
<keyword evidence="2" id="KW-0963">Cytoplasm</keyword>
<dbReference type="GO" id="GO:0003677">
    <property type="term" value="F:DNA binding"/>
    <property type="evidence" value="ECO:0007669"/>
    <property type="project" value="UniProtKB-KW"/>
</dbReference>
<keyword evidence="4" id="KW-0547">Nucleotide-binding</keyword>
<evidence type="ECO:0000313" key="12">
    <source>
        <dbReference type="EMBL" id="GAG65624.1"/>
    </source>
</evidence>
<dbReference type="PROSITE" id="PS00688">
    <property type="entry name" value="SIGMA54_INTERACT_3"/>
    <property type="match status" value="1"/>
</dbReference>
<dbReference type="FunFam" id="3.40.50.2300:FF:000018">
    <property type="entry name" value="DNA-binding transcriptional regulator NtrC"/>
    <property type="match status" value="1"/>
</dbReference>
<evidence type="ECO:0000256" key="8">
    <source>
        <dbReference type="ARBA" id="ARBA00023159"/>
    </source>
</evidence>
<dbReference type="InterPro" id="IPR058031">
    <property type="entry name" value="AAA_lid_NorR"/>
</dbReference>
<dbReference type="CDD" id="cd00009">
    <property type="entry name" value="AAA"/>
    <property type="match status" value="1"/>
</dbReference>
<reference evidence="12" key="1">
    <citation type="journal article" date="2014" name="Front. Microbiol.">
        <title>High frequency of phylogenetically diverse reductive dehalogenase-homologous genes in deep subseafloor sedimentary metagenomes.</title>
        <authorList>
            <person name="Kawai M."/>
            <person name="Futagami T."/>
            <person name="Toyoda A."/>
            <person name="Takaki Y."/>
            <person name="Nishi S."/>
            <person name="Hori S."/>
            <person name="Arai W."/>
            <person name="Tsubouchi T."/>
            <person name="Morono Y."/>
            <person name="Uchiyama I."/>
            <person name="Ito T."/>
            <person name="Fujiyama A."/>
            <person name="Inagaki F."/>
            <person name="Takami H."/>
        </authorList>
    </citation>
    <scope>NUCLEOTIDE SEQUENCE</scope>
    <source>
        <strain evidence="12">Expedition CK06-06</strain>
    </source>
</reference>
<dbReference type="SUPFAM" id="SSF52172">
    <property type="entry name" value="CheY-like"/>
    <property type="match status" value="1"/>
</dbReference>
<dbReference type="PROSITE" id="PS50110">
    <property type="entry name" value="RESPONSE_REGULATORY"/>
    <property type="match status" value="1"/>
</dbReference>
<dbReference type="AlphaFoldDB" id="X0Z8V6"/>
<feature type="domain" description="Sigma-54 factor interaction" evidence="10">
    <location>
        <begin position="145"/>
        <end position="374"/>
    </location>
</feature>
<accession>X0Z8V6</accession>
<dbReference type="Pfam" id="PF00072">
    <property type="entry name" value="Response_reg"/>
    <property type="match status" value="1"/>
</dbReference>
<dbReference type="FunFam" id="1.10.8.60:FF:000014">
    <property type="entry name" value="DNA-binding transcriptional regulator NtrC"/>
    <property type="match status" value="1"/>
</dbReference>
<dbReference type="SUPFAM" id="SSF52540">
    <property type="entry name" value="P-loop containing nucleoside triphosphate hydrolases"/>
    <property type="match status" value="1"/>
</dbReference>
<dbReference type="InterPro" id="IPR027417">
    <property type="entry name" value="P-loop_NTPase"/>
</dbReference>
<sequence length="420" mass="47233">MKKRAKILVVDDEAAIRESLCAWLSDVGYEVLTAENGPQALEIIEREKLGIVITDLVMPGMDGIELMKTAKNILPNIEVIIITAYGSIPTAISAMREGAYDYIEKPFCPERAELLIEKLVERQKLVEENLSLHQKLEEHYRFESIITKSPKMQQVIEVIKIVAKSNATVLIIGDSGTGKELVARAIHSQSHRRSRPFVAISCTALAESLLESELFGHEKGAFTGAYAQKKGKFEAANRGSLFLDEIGEMSANIQVHLLRVLEEKEFTRVGGNELIKVDVRIISATNKDMKKAIASGEFREDLYYRLNVVSIELPPLRERREDIPLLAQHFLKKFAIENQKEITGFSPEATDFLLKYEWPGNVRELENTIERAVILAQNPSIKMADMSQENMPLARSAPVRGNLKEIEKNYILETLTQSQG</sequence>
<keyword evidence="9" id="KW-0804">Transcription</keyword>
<dbReference type="InterPro" id="IPR002078">
    <property type="entry name" value="Sigma_54_int"/>
</dbReference>
<dbReference type="Pfam" id="PF25601">
    <property type="entry name" value="AAA_lid_14"/>
    <property type="match status" value="1"/>
</dbReference>
<dbReference type="EMBL" id="BART01007912">
    <property type="protein sequence ID" value="GAG65624.1"/>
    <property type="molecule type" value="Genomic_DNA"/>
</dbReference>
<dbReference type="PROSITE" id="PS50045">
    <property type="entry name" value="SIGMA54_INTERACT_4"/>
    <property type="match status" value="1"/>
</dbReference>
<keyword evidence="3" id="KW-0597">Phosphoprotein</keyword>
<evidence type="ECO:0000259" key="11">
    <source>
        <dbReference type="PROSITE" id="PS50110"/>
    </source>
</evidence>